<comment type="similarity">
    <text evidence="1 4">Belongs to the prokaryotic/mitochondrial release factor family.</text>
</comment>
<evidence type="ECO:0000313" key="8">
    <source>
        <dbReference type="Proteomes" id="UP000231407"/>
    </source>
</evidence>
<dbReference type="Gene3D" id="3.30.70.1660">
    <property type="match status" value="1"/>
</dbReference>
<protein>
    <recommendedName>
        <fullName evidence="4 5">Peptide chain release factor 2</fullName>
        <shortName evidence="4">RF-2</shortName>
    </recommendedName>
</protein>
<dbReference type="PANTHER" id="PTHR43116">
    <property type="entry name" value="PEPTIDE CHAIN RELEASE FACTOR 2"/>
    <property type="match status" value="1"/>
</dbReference>
<evidence type="ECO:0000256" key="2">
    <source>
        <dbReference type="ARBA" id="ARBA00022481"/>
    </source>
</evidence>
<comment type="subcellular location">
    <subcellularLocation>
        <location evidence="4">Cytoplasm</location>
    </subcellularLocation>
</comment>
<dbReference type="Gene3D" id="3.30.160.20">
    <property type="match status" value="1"/>
</dbReference>
<keyword evidence="3 4" id="KW-0648">Protein biosynthesis</keyword>
<evidence type="ECO:0000313" key="7">
    <source>
        <dbReference type="EMBL" id="PIU73682.1"/>
    </source>
</evidence>
<dbReference type="GO" id="GO:0005737">
    <property type="term" value="C:cytoplasm"/>
    <property type="evidence" value="ECO:0007669"/>
    <property type="project" value="UniProtKB-SubCell"/>
</dbReference>
<dbReference type="GO" id="GO:0016149">
    <property type="term" value="F:translation release factor activity, codon specific"/>
    <property type="evidence" value="ECO:0007669"/>
    <property type="project" value="UniProtKB-UniRule"/>
</dbReference>
<feature type="modified residue" description="N5-methylglutamine" evidence="4">
    <location>
        <position position="244"/>
    </location>
</feature>
<dbReference type="InterPro" id="IPR005139">
    <property type="entry name" value="PCRF"/>
</dbReference>
<comment type="caution">
    <text evidence="7">The sequence shown here is derived from an EMBL/GenBank/DDBJ whole genome shotgun (WGS) entry which is preliminary data.</text>
</comment>
<evidence type="ECO:0000256" key="4">
    <source>
        <dbReference type="HAMAP-Rule" id="MF_00094"/>
    </source>
</evidence>
<dbReference type="Gene3D" id="1.20.58.410">
    <property type="entry name" value="Release factor"/>
    <property type="match status" value="1"/>
</dbReference>
<evidence type="ECO:0000256" key="3">
    <source>
        <dbReference type="ARBA" id="ARBA00022917"/>
    </source>
</evidence>
<dbReference type="InterPro" id="IPR004374">
    <property type="entry name" value="PrfB"/>
</dbReference>
<organism evidence="7 8">
    <name type="scientific">Candidatus Shapirobacteria bacterium CG06_land_8_20_14_3_00_40_12</name>
    <dbReference type="NCBI Taxonomy" id="1974881"/>
    <lineage>
        <taxon>Bacteria</taxon>
        <taxon>Candidatus Shapironibacteriota</taxon>
    </lineage>
</organism>
<dbReference type="Pfam" id="PF03462">
    <property type="entry name" value="PCRF"/>
    <property type="match status" value="1"/>
</dbReference>
<evidence type="ECO:0000256" key="5">
    <source>
        <dbReference type="NCBIfam" id="TIGR00020"/>
    </source>
</evidence>
<evidence type="ECO:0000256" key="1">
    <source>
        <dbReference type="ARBA" id="ARBA00010835"/>
    </source>
</evidence>
<sequence length="358" mass="40650">MTPQDLQKRLTEIQTKLNFAEYQYKIAELRSKSVDPSLWQDPQLAGEIMQELSTLEKTIKIFAGLKSEIDNLVEFTALEAEADDEAYAKDLETQIKKIDKVLSQLEITTYLSGKYDRNFAIFSIHSGQGGTEAMDWASILQRMYLRYFDKKGWHYQLLDLIAGDEAGIKTVSLKISEPFAYGYLRGEAGVHRLVRLSPFNADQLRQTSFAKVEVSPVIDKEALTSIRPEDIEFSAYRAGGHGGQNVNKVSTAVRITHKPTGIVVSCQSQRSQEQNRLQAEEILASKLWALEEERRLSEQKDIKGENVIAGWGHQIRSYVLHPYKMVKDLRTRYETSDTVGVLDGDLDPFIKAELKLLK</sequence>
<dbReference type="PANTHER" id="PTHR43116:SF3">
    <property type="entry name" value="CLASS I PEPTIDE CHAIN RELEASE FACTOR"/>
    <property type="match status" value="1"/>
</dbReference>
<dbReference type="Proteomes" id="UP000231407">
    <property type="component" value="Unassembled WGS sequence"/>
</dbReference>
<dbReference type="SMART" id="SM00937">
    <property type="entry name" value="PCRF"/>
    <property type="match status" value="1"/>
</dbReference>
<keyword evidence="4" id="KW-0963">Cytoplasm</keyword>
<dbReference type="NCBIfam" id="TIGR00020">
    <property type="entry name" value="prfB"/>
    <property type="match status" value="1"/>
</dbReference>
<reference evidence="8" key="1">
    <citation type="submission" date="2017-09" db="EMBL/GenBank/DDBJ databases">
        <title>Depth-based differentiation of microbial function through sediment-hosted aquifers and enrichment of novel symbionts in the deep terrestrial subsurface.</title>
        <authorList>
            <person name="Probst A.J."/>
            <person name="Ladd B."/>
            <person name="Jarett J.K."/>
            <person name="Geller-Mcgrath D.E."/>
            <person name="Sieber C.M.K."/>
            <person name="Emerson J.B."/>
            <person name="Anantharaman K."/>
            <person name="Thomas B.C."/>
            <person name="Malmstrom R."/>
            <person name="Stieglmeier M."/>
            <person name="Klingl A."/>
            <person name="Woyke T."/>
            <person name="Ryan C.M."/>
            <person name="Banfield J.F."/>
        </authorList>
    </citation>
    <scope>NUCLEOTIDE SEQUENCE [LARGE SCALE GENOMIC DNA]</scope>
</reference>
<comment type="PTM">
    <text evidence="4">Methylated by PrmC. Methylation increases the termination efficiency of RF2.</text>
</comment>
<evidence type="ECO:0000259" key="6">
    <source>
        <dbReference type="PROSITE" id="PS00745"/>
    </source>
</evidence>
<dbReference type="SUPFAM" id="SSF75620">
    <property type="entry name" value="Release factor"/>
    <property type="match status" value="1"/>
</dbReference>
<dbReference type="HAMAP" id="MF_00094">
    <property type="entry name" value="Rel_fac_2"/>
    <property type="match status" value="1"/>
</dbReference>
<accession>A0A2M7AST1</accession>
<feature type="domain" description="Prokaryotic-type class I peptide chain release factors" evidence="6">
    <location>
        <begin position="237"/>
        <end position="253"/>
    </location>
</feature>
<comment type="function">
    <text evidence="4">Peptide chain release factor 2 directs the termination of translation in response to the peptide chain termination codons UGA and UAA.</text>
</comment>
<dbReference type="InterPro" id="IPR045853">
    <property type="entry name" value="Pep_chain_release_fac_I_sf"/>
</dbReference>
<dbReference type="PROSITE" id="PS00745">
    <property type="entry name" value="RF_PROK_I"/>
    <property type="match status" value="1"/>
</dbReference>
<gene>
    <name evidence="4" type="primary">prfB</name>
    <name evidence="7" type="ORF">COS78_00985</name>
</gene>
<dbReference type="InterPro" id="IPR000352">
    <property type="entry name" value="Pep_chain_release_fac_I"/>
</dbReference>
<keyword evidence="2 4" id="KW-0488">Methylation</keyword>
<dbReference type="Pfam" id="PF00472">
    <property type="entry name" value="RF-1"/>
    <property type="match status" value="1"/>
</dbReference>
<name>A0A2M7AST1_9BACT</name>
<proteinExistence type="inferred from homology"/>
<dbReference type="AlphaFoldDB" id="A0A2M7AST1"/>
<dbReference type="EMBL" id="PEWA01000013">
    <property type="protein sequence ID" value="PIU73682.1"/>
    <property type="molecule type" value="Genomic_DNA"/>
</dbReference>